<dbReference type="STRING" id="148818.A0A4Q9L027"/>
<dbReference type="InterPro" id="IPR052054">
    <property type="entry name" value="Oxidative_DNA_repair_enzyme"/>
</dbReference>
<proteinExistence type="inferred from homology"/>
<dbReference type="GO" id="GO:0005634">
    <property type="term" value="C:nucleus"/>
    <property type="evidence" value="ECO:0007669"/>
    <property type="project" value="TreeGrafter"/>
</dbReference>
<keyword evidence="3" id="KW-0227">DNA damage</keyword>
<reference evidence="11 12" key="1">
    <citation type="submission" date="2017-12" db="EMBL/GenBank/DDBJ databases">
        <authorList>
            <person name="Pombert J.-F."/>
            <person name="Haag K.L."/>
            <person name="Ebert D."/>
        </authorList>
    </citation>
    <scope>NUCLEOTIDE SEQUENCE [LARGE SCALE GENOMIC DNA]</scope>
    <source>
        <strain evidence="11">BE-OM-2</strain>
    </source>
</reference>
<dbReference type="InterPro" id="IPR012904">
    <property type="entry name" value="OGG_N"/>
</dbReference>
<dbReference type="GO" id="GO:0003684">
    <property type="term" value="F:damaged DNA binding"/>
    <property type="evidence" value="ECO:0007669"/>
    <property type="project" value="InterPro"/>
</dbReference>
<dbReference type="GO" id="GO:0006289">
    <property type="term" value="P:nucleotide-excision repair"/>
    <property type="evidence" value="ECO:0007669"/>
    <property type="project" value="InterPro"/>
</dbReference>
<evidence type="ECO:0000256" key="9">
    <source>
        <dbReference type="ARBA" id="ARBA00044632"/>
    </source>
</evidence>
<evidence type="ECO:0000313" key="11">
    <source>
        <dbReference type="EMBL" id="TBU00667.1"/>
    </source>
</evidence>
<evidence type="ECO:0000256" key="1">
    <source>
        <dbReference type="ARBA" id="ARBA00010679"/>
    </source>
</evidence>
<dbReference type="Gene3D" id="3.30.310.40">
    <property type="match status" value="1"/>
</dbReference>
<comment type="similarity">
    <text evidence="1">Belongs to the type-1 OGG1 family.</text>
</comment>
<dbReference type="Gene3D" id="1.10.340.30">
    <property type="entry name" value="Hypothetical protein, domain 2"/>
    <property type="match status" value="1"/>
</dbReference>
<sequence>MQWYELKTNQCINLRLTLFSGQCFNFKEIKKDLFAGVISDDLFFLKELNKTIYFNVFNFNKPLEIYENILNKFFILKIDYRLLCFRWKNYNLIDCECENFWKQNDGKYSNLPPNYQITDYLQPIEIKYEEKENIRADEKCSGFDIYLHKKMFDYCLAEKGLRLLNLDILQTIFSFICSSNNNIKRIEKMVDFLYSKGEFITEMEGFKFYTFPSLQILYSINIEELNVNKFGYRSKYIIDCAKYLLENDFYKIETVFESKIFLKVENIFESKDFEITEEVHVNKNFKSEIRNNLIKIPGIGKKVADCICLMGFKFLDICPIDIHIYKWSVKTFEFKFKNLNDKNYSLIQEEFKKYFGKYSGIAQLFIFKKSLDKKVLNL</sequence>
<dbReference type="Proteomes" id="UP000291404">
    <property type="component" value="Unassembled WGS sequence"/>
</dbReference>
<dbReference type="InterPro" id="IPR003265">
    <property type="entry name" value="HhH-GPD_domain"/>
</dbReference>
<gene>
    <name evidence="11" type="ORF">CWI36_1566p0020</name>
</gene>
<evidence type="ECO:0000313" key="12">
    <source>
        <dbReference type="Proteomes" id="UP000291404"/>
    </source>
</evidence>
<dbReference type="GO" id="GO:0034039">
    <property type="term" value="F:8-oxo-7,8-dihydroguanine DNA N-glycosylase activity"/>
    <property type="evidence" value="ECO:0007669"/>
    <property type="project" value="TreeGrafter"/>
</dbReference>
<keyword evidence="7" id="KW-0511">Multifunctional enzyme</keyword>
<keyword evidence="12" id="KW-1185">Reference proteome</keyword>
<dbReference type="GO" id="GO:0006285">
    <property type="term" value="P:base-excision repair, AP site formation"/>
    <property type="evidence" value="ECO:0007669"/>
    <property type="project" value="TreeGrafter"/>
</dbReference>
<protein>
    <recommendedName>
        <fullName evidence="2">DNA-(apurinic or apyrimidinic site) lyase</fullName>
        <ecNumber evidence="2">4.2.99.18</ecNumber>
    </recommendedName>
</protein>
<dbReference type="VEuPathDB" id="MicrosporidiaDB:CWI39_1399p0010"/>
<keyword evidence="6" id="KW-0456">Lyase</keyword>
<evidence type="ECO:0000256" key="6">
    <source>
        <dbReference type="ARBA" id="ARBA00023239"/>
    </source>
</evidence>
<evidence type="ECO:0000256" key="4">
    <source>
        <dbReference type="ARBA" id="ARBA00022801"/>
    </source>
</evidence>
<keyword evidence="5" id="KW-0234">DNA repair</keyword>
<evidence type="ECO:0000256" key="5">
    <source>
        <dbReference type="ARBA" id="ARBA00023204"/>
    </source>
</evidence>
<dbReference type="Gene3D" id="1.10.1670.10">
    <property type="entry name" value="Helix-hairpin-Helix base-excision DNA repair enzymes (C-terminal)"/>
    <property type="match status" value="1"/>
</dbReference>
<evidence type="ECO:0000259" key="10">
    <source>
        <dbReference type="SMART" id="SM00478"/>
    </source>
</evidence>
<dbReference type="PANTHER" id="PTHR10242:SF2">
    <property type="entry name" value="N-GLYCOSYLASE_DNA LYASE"/>
    <property type="match status" value="1"/>
</dbReference>
<evidence type="ECO:0000256" key="3">
    <source>
        <dbReference type="ARBA" id="ARBA00022763"/>
    </source>
</evidence>
<dbReference type="AlphaFoldDB" id="A0A4Q9L027"/>
<dbReference type="SMART" id="SM00478">
    <property type="entry name" value="ENDO3c"/>
    <property type="match status" value="1"/>
</dbReference>
<dbReference type="SUPFAM" id="SSF55945">
    <property type="entry name" value="TATA-box binding protein-like"/>
    <property type="match status" value="1"/>
</dbReference>
<comment type="caution">
    <text evidence="11">The sequence shown here is derived from an EMBL/GenBank/DDBJ whole genome shotgun (WGS) entry which is preliminary data.</text>
</comment>
<dbReference type="Pfam" id="PF07934">
    <property type="entry name" value="OGG_N"/>
    <property type="match status" value="1"/>
</dbReference>
<accession>A0A4Q9L027</accession>
<dbReference type="PANTHER" id="PTHR10242">
    <property type="entry name" value="8-OXOGUANINE DNA GLYCOSYLASE"/>
    <property type="match status" value="1"/>
</dbReference>
<evidence type="ECO:0000256" key="7">
    <source>
        <dbReference type="ARBA" id="ARBA00023268"/>
    </source>
</evidence>
<evidence type="ECO:0000256" key="2">
    <source>
        <dbReference type="ARBA" id="ARBA00012720"/>
    </source>
</evidence>
<evidence type="ECO:0000256" key="8">
    <source>
        <dbReference type="ARBA" id="ARBA00023295"/>
    </source>
</evidence>
<dbReference type="VEuPathDB" id="MicrosporidiaDB:CWI39_1399p0020"/>
<dbReference type="EC" id="4.2.99.18" evidence="2"/>
<keyword evidence="4" id="KW-0378">Hydrolase</keyword>
<name>A0A4Q9L027_9MICR</name>
<keyword evidence="8" id="KW-0326">Glycosidase</keyword>
<dbReference type="EMBL" id="PITI01001566">
    <property type="protein sequence ID" value="TBU00667.1"/>
    <property type="molecule type" value="Genomic_DNA"/>
</dbReference>
<dbReference type="CDD" id="cd00056">
    <property type="entry name" value="ENDO3c"/>
    <property type="match status" value="1"/>
</dbReference>
<dbReference type="InterPro" id="IPR011257">
    <property type="entry name" value="DNA_glycosylase"/>
</dbReference>
<comment type="catalytic activity">
    <reaction evidence="9">
        <text>2'-deoxyribonucleotide-(2'-deoxyribose 5'-phosphate)-2'-deoxyribonucleotide-DNA = a 3'-end 2'-deoxyribonucleotide-(2,3-dehydro-2,3-deoxyribose 5'-phosphate)-DNA + a 5'-end 5'-phospho-2'-deoxyribonucleoside-DNA + H(+)</text>
        <dbReference type="Rhea" id="RHEA:66592"/>
        <dbReference type="Rhea" id="RHEA-COMP:13180"/>
        <dbReference type="Rhea" id="RHEA-COMP:16897"/>
        <dbReference type="Rhea" id="RHEA-COMP:17067"/>
        <dbReference type="ChEBI" id="CHEBI:15378"/>
        <dbReference type="ChEBI" id="CHEBI:136412"/>
        <dbReference type="ChEBI" id="CHEBI:157695"/>
        <dbReference type="ChEBI" id="CHEBI:167181"/>
        <dbReference type="EC" id="4.2.99.18"/>
    </reaction>
</comment>
<dbReference type="SUPFAM" id="SSF48150">
    <property type="entry name" value="DNA-glycosylase"/>
    <property type="match status" value="1"/>
</dbReference>
<dbReference type="GO" id="GO:0140078">
    <property type="term" value="F:class I DNA-(apurinic or apyrimidinic site) endonuclease activity"/>
    <property type="evidence" value="ECO:0007669"/>
    <property type="project" value="UniProtKB-EC"/>
</dbReference>
<feature type="domain" description="HhH-GPD" evidence="10">
    <location>
        <begin position="177"/>
        <end position="371"/>
    </location>
</feature>
<organism evidence="11 12">
    <name type="scientific">Hamiltosporidium magnivora</name>
    <dbReference type="NCBI Taxonomy" id="148818"/>
    <lineage>
        <taxon>Eukaryota</taxon>
        <taxon>Fungi</taxon>
        <taxon>Fungi incertae sedis</taxon>
        <taxon>Microsporidia</taxon>
        <taxon>Dubosqiidae</taxon>
        <taxon>Hamiltosporidium</taxon>
    </lineage>
</organism>
<dbReference type="InterPro" id="IPR023170">
    <property type="entry name" value="HhH_base_excis_C"/>
</dbReference>
<dbReference type="VEuPathDB" id="MicrosporidiaDB:CWI36_1566p0020"/>